<dbReference type="RefSeq" id="WP_146821250.1">
    <property type="nucleotide sequence ID" value="NZ_CP029077.1"/>
</dbReference>
<dbReference type="Gene3D" id="3.90.1720.10">
    <property type="entry name" value="endopeptidase domain like (from Nostoc punctiforme)"/>
    <property type="match status" value="1"/>
</dbReference>
<sequence>MKNLTANEFFNHWVRTNRDPDGEFLQVLTIGGACDSYGVWTAEKVRKMSAMTGILGEIKDEVLALKDTVYIRNIDKSSQISQVCDCCTSHGCGKKSIKAEILGDSKVGVDKILVKSDDEEVKNEEVTKYKWVSEKKGCSKCKSLDGTVFEEMPNIEEISHPNCNCEVVEISEDEAQELEKKKKDEIEKRDEVVETLDKQTEVNKRTGNAKNPNQSIWYCAEYVADALRENGISIYKPKPRDGQKSSSACDYGPSLENAGFIGLYTHDENEKGNSLPESYQSEKGDIIIIQPTEDGKHKHGHIAMFNGDAWVSDFRQHTIHGLKGYNLEDLDYTIYRNPSWAD</sequence>
<protein>
    <submittedName>
        <fullName evidence="2">Uncharacterized protein</fullName>
    </submittedName>
</protein>
<organism evidence="2 3">
    <name type="scientific">Candidatus Deianiraea vastatrix</name>
    <dbReference type="NCBI Taxonomy" id="2163644"/>
    <lineage>
        <taxon>Bacteria</taxon>
        <taxon>Pseudomonadati</taxon>
        <taxon>Pseudomonadota</taxon>
        <taxon>Alphaproteobacteria</taxon>
        <taxon>Rickettsiales</taxon>
        <taxon>Candidatus Deianiraeaceae</taxon>
        <taxon>Candidatus Deianiraea</taxon>
    </lineage>
</organism>
<evidence type="ECO:0000313" key="3">
    <source>
        <dbReference type="Proteomes" id="UP000321934"/>
    </source>
</evidence>
<dbReference type="Proteomes" id="UP000321934">
    <property type="component" value="Chromosome"/>
</dbReference>
<keyword evidence="1" id="KW-0175">Coiled coil</keyword>
<gene>
    <name evidence="2" type="ORF">Deia_01054</name>
</gene>
<proteinExistence type="predicted"/>
<evidence type="ECO:0000313" key="2">
    <source>
        <dbReference type="EMBL" id="QED23836.1"/>
    </source>
</evidence>
<feature type="coiled-coil region" evidence="1">
    <location>
        <begin position="168"/>
        <end position="195"/>
    </location>
</feature>
<keyword evidence="3" id="KW-1185">Reference proteome</keyword>
<reference evidence="2 3" key="1">
    <citation type="journal article" date="2019" name="ISME J.">
        <title>Deianiraea, an extracellular bacterium associated with the ciliate Paramecium, suggests an alternative scenario for the evolution of Rickettsiales.</title>
        <authorList>
            <person name="Castelli M."/>
            <person name="Sabaneyeva E."/>
            <person name="Lanzoni O."/>
            <person name="Lebedeva N."/>
            <person name="Floriano A.M."/>
            <person name="Gaiarsa S."/>
            <person name="Benken K."/>
            <person name="Modeo L."/>
            <person name="Bandi C."/>
            <person name="Potekhin A."/>
            <person name="Sassera D."/>
            <person name="Petroni G."/>
        </authorList>
    </citation>
    <scope>NUCLEOTIDE SEQUENCE [LARGE SCALE GENOMIC DNA]</scope>
    <source>
        <strain evidence="2">CyL4-1</strain>
    </source>
</reference>
<dbReference type="OrthoDB" id="5522511at2"/>
<evidence type="ECO:0000256" key="1">
    <source>
        <dbReference type="SAM" id="Coils"/>
    </source>
</evidence>
<dbReference type="AlphaFoldDB" id="A0A5B8XFZ9"/>
<dbReference type="PROSITE" id="PS51257">
    <property type="entry name" value="PROKAR_LIPOPROTEIN"/>
    <property type="match status" value="1"/>
</dbReference>
<accession>A0A5B8XFZ9</accession>
<name>A0A5B8XFZ9_9RICK</name>
<dbReference type="EMBL" id="CP029077">
    <property type="protein sequence ID" value="QED23836.1"/>
    <property type="molecule type" value="Genomic_DNA"/>
</dbReference>